<evidence type="ECO:0000313" key="6">
    <source>
        <dbReference type="EMBL" id="SDS76452.1"/>
    </source>
</evidence>
<dbReference type="InterPro" id="IPR050188">
    <property type="entry name" value="RluA_PseudoU_synthase"/>
</dbReference>
<organism evidence="6 7">
    <name type="scientific">Corynebacterium timonense</name>
    <dbReference type="NCBI Taxonomy" id="441500"/>
    <lineage>
        <taxon>Bacteria</taxon>
        <taxon>Bacillati</taxon>
        <taxon>Actinomycetota</taxon>
        <taxon>Actinomycetes</taxon>
        <taxon>Mycobacteriales</taxon>
        <taxon>Corynebacteriaceae</taxon>
        <taxon>Corynebacterium</taxon>
    </lineage>
</organism>
<dbReference type="STRING" id="1203190.GCA_000312345_02103"/>
<evidence type="ECO:0000259" key="5">
    <source>
        <dbReference type="Pfam" id="PF00849"/>
    </source>
</evidence>
<sequence length="327" mass="35934">MARRKAKNAPPLPPRGGLGASRVRLPGPEPLEAFEFLTLVIGQQRHRHPDDDAAAIRDRFAVGEVVLRDGTPLAPTTVIAPGTDVFFYRRPAPEIPVPFDIETIYEDDAILVVRKPPFLATMPRAAHITETATVRLRRATGNEELTPAHRLDRLTTGLLLLTKRRDIRGAYQQLFASRSVHKLYEAIGADTGLRAPARWEHHLVKNPGQVAAHLIEGATPNSVTFVRDVTPLPPDPLWGAGAARYLLEPITGKTHQLRVHMNAAGAPIINDSVYPRILPFGHEDFTAPMLLCAVGLEFTDPLNGQHRRFSTPGYAADHYALGLEYGG</sequence>
<evidence type="ECO:0000256" key="4">
    <source>
        <dbReference type="SAM" id="MobiDB-lite"/>
    </source>
</evidence>
<dbReference type="GO" id="GO:0003723">
    <property type="term" value="F:RNA binding"/>
    <property type="evidence" value="ECO:0007669"/>
    <property type="project" value="InterPro"/>
</dbReference>
<comment type="catalytic activity">
    <reaction evidence="1">
        <text>a uridine in RNA = a pseudouridine in RNA</text>
        <dbReference type="Rhea" id="RHEA:48348"/>
        <dbReference type="Rhea" id="RHEA-COMP:12068"/>
        <dbReference type="Rhea" id="RHEA-COMP:12069"/>
        <dbReference type="ChEBI" id="CHEBI:65314"/>
        <dbReference type="ChEBI" id="CHEBI:65315"/>
    </reaction>
</comment>
<dbReference type="Pfam" id="PF00849">
    <property type="entry name" value="PseudoU_synth_2"/>
    <property type="match status" value="1"/>
</dbReference>
<protein>
    <recommendedName>
        <fullName evidence="2">RNA pseudouridylate synthase</fullName>
    </recommendedName>
    <alternativeName>
        <fullName evidence="3">RNA-uridine isomerase</fullName>
    </alternativeName>
</protein>
<dbReference type="SUPFAM" id="SSF55120">
    <property type="entry name" value="Pseudouridine synthase"/>
    <property type="match status" value="1"/>
</dbReference>
<dbReference type="PANTHER" id="PTHR21600:SF84">
    <property type="entry name" value="PSEUDOURIDINE SYNTHASE RSUA_RLUA-LIKE DOMAIN-CONTAINING PROTEIN"/>
    <property type="match status" value="1"/>
</dbReference>
<keyword evidence="7" id="KW-1185">Reference proteome</keyword>
<dbReference type="PANTHER" id="PTHR21600">
    <property type="entry name" value="MITOCHONDRIAL RNA PSEUDOURIDINE SYNTHASE"/>
    <property type="match status" value="1"/>
</dbReference>
<name>A0A1H1UVA6_9CORY</name>
<evidence type="ECO:0000256" key="3">
    <source>
        <dbReference type="ARBA" id="ARBA00033164"/>
    </source>
</evidence>
<dbReference type="GO" id="GO:0000455">
    <property type="term" value="P:enzyme-directed rRNA pseudouridine synthesis"/>
    <property type="evidence" value="ECO:0007669"/>
    <property type="project" value="TreeGrafter"/>
</dbReference>
<dbReference type="PROSITE" id="PS01129">
    <property type="entry name" value="PSI_RLU"/>
    <property type="match status" value="1"/>
</dbReference>
<reference evidence="6 7" key="1">
    <citation type="submission" date="2016-10" db="EMBL/GenBank/DDBJ databases">
        <authorList>
            <person name="de Groot N.N."/>
        </authorList>
    </citation>
    <scope>NUCLEOTIDE SEQUENCE [LARGE SCALE GENOMIC DNA]</scope>
    <source>
        <strain evidence="6 7">DSM 45434</strain>
    </source>
</reference>
<dbReference type="InterPro" id="IPR006145">
    <property type="entry name" value="PsdUridine_synth_RsuA/RluA"/>
</dbReference>
<dbReference type="Gene3D" id="3.30.2350.10">
    <property type="entry name" value="Pseudouridine synthase"/>
    <property type="match status" value="1"/>
</dbReference>
<proteinExistence type="predicted"/>
<dbReference type="InterPro" id="IPR020103">
    <property type="entry name" value="PsdUridine_synth_cat_dom_sf"/>
</dbReference>
<dbReference type="Proteomes" id="UP000182237">
    <property type="component" value="Chromosome I"/>
</dbReference>
<feature type="domain" description="Pseudouridine synthase RsuA/RluA-like" evidence="5">
    <location>
        <begin position="110"/>
        <end position="263"/>
    </location>
</feature>
<dbReference type="AlphaFoldDB" id="A0A1H1UVA6"/>
<gene>
    <name evidence="6" type="ORF">SAMN04488539_2343</name>
</gene>
<accession>A0A1H1UVA6</accession>
<dbReference type="GO" id="GO:0140098">
    <property type="term" value="F:catalytic activity, acting on RNA"/>
    <property type="evidence" value="ECO:0007669"/>
    <property type="project" value="UniProtKB-ARBA"/>
</dbReference>
<feature type="region of interest" description="Disordered" evidence="4">
    <location>
        <begin position="1"/>
        <end position="24"/>
    </location>
</feature>
<evidence type="ECO:0000256" key="2">
    <source>
        <dbReference type="ARBA" id="ARBA00031870"/>
    </source>
</evidence>
<dbReference type="GO" id="GO:0009982">
    <property type="term" value="F:pseudouridine synthase activity"/>
    <property type="evidence" value="ECO:0007669"/>
    <property type="project" value="InterPro"/>
</dbReference>
<dbReference type="InterPro" id="IPR006224">
    <property type="entry name" value="PsdUridine_synth_RluA-like_CS"/>
</dbReference>
<dbReference type="EMBL" id="LT629765">
    <property type="protein sequence ID" value="SDS76452.1"/>
    <property type="molecule type" value="Genomic_DNA"/>
</dbReference>
<dbReference type="eggNOG" id="COG0564">
    <property type="taxonomic scope" value="Bacteria"/>
</dbReference>
<evidence type="ECO:0000256" key="1">
    <source>
        <dbReference type="ARBA" id="ARBA00000073"/>
    </source>
</evidence>
<dbReference type="RefSeq" id="WP_019194887.1">
    <property type="nucleotide sequence ID" value="NZ_LT629765.1"/>
</dbReference>
<evidence type="ECO:0000313" key="7">
    <source>
        <dbReference type="Proteomes" id="UP000182237"/>
    </source>
</evidence>
<dbReference type="OrthoDB" id="9807829at2"/>